<evidence type="ECO:0000313" key="1">
    <source>
        <dbReference type="EMBL" id="KAK6929864.1"/>
    </source>
</evidence>
<reference evidence="1 2" key="1">
    <citation type="submission" date="2023-12" db="EMBL/GenBank/DDBJ databases">
        <title>A high-quality genome assembly for Dillenia turbinata (Dilleniales).</title>
        <authorList>
            <person name="Chanderbali A."/>
        </authorList>
    </citation>
    <scope>NUCLEOTIDE SEQUENCE [LARGE SCALE GENOMIC DNA]</scope>
    <source>
        <strain evidence="1">LSX21</strain>
        <tissue evidence="1">Leaf</tissue>
    </source>
</reference>
<comment type="caution">
    <text evidence="1">The sequence shown here is derived from an EMBL/GenBank/DDBJ whole genome shotgun (WGS) entry which is preliminary data.</text>
</comment>
<accession>A0AAN8Z7T8</accession>
<proteinExistence type="predicted"/>
<sequence length="69" mass="7873">MGVDSPSLHRKRNLRVTMTKELSLVSVSFLFEKPVPWQFRIPTTAICLSPSQKRKATQVMHPIPKVIQS</sequence>
<gene>
    <name evidence="1" type="ORF">RJ641_003958</name>
</gene>
<dbReference type="EMBL" id="JBAMMX010000012">
    <property type="protein sequence ID" value="KAK6929864.1"/>
    <property type="molecule type" value="Genomic_DNA"/>
</dbReference>
<keyword evidence="2" id="KW-1185">Reference proteome</keyword>
<dbReference type="AlphaFoldDB" id="A0AAN8Z7T8"/>
<organism evidence="1 2">
    <name type="scientific">Dillenia turbinata</name>
    <dbReference type="NCBI Taxonomy" id="194707"/>
    <lineage>
        <taxon>Eukaryota</taxon>
        <taxon>Viridiplantae</taxon>
        <taxon>Streptophyta</taxon>
        <taxon>Embryophyta</taxon>
        <taxon>Tracheophyta</taxon>
        <taxon>Spermatophyta</taxon>
        <taxon>Magnoliopsida</taxon>
        <taxon>eudicotyledons</taxon>
        <taxon>Gunneridae</taxon>
        <taxon>Pentapetalae</taxon>
        <taxon>Dilleniales</taxon>
        <taxon>Dilleniaceae</taxon>
        <taxon>Dillenia</taxon>
    </lineage>
</organism>
<name>A0AAN8Z7T8_9MAGN</name>
<protein>
    <submittedName>
        <fullName evidence="1">Uncharacterized protein</fullName>
    </submittedName>
</protein>
<evidence type="ECO:0000313" key="2">
    <source>
        <dbReference type="Proteomes" id="UP001370490"/>
    </source>
</evidence>
<dbReference type="Proteomes" id="UP001370490">
    <property type="component" value="Unassembled WGS sequence"/>
</dbReference>